<dbReference type="GO" id="GO:0016887">
    <property type="term" value="F:ATP hydrolysis activity"/>
    <property type="evidence" value="ECO:0007669"/>
    <property type="project" value="InterPro"/>
</dbReference>
<dbReference type="Gene3D" id="3.40.50.300">
    <property type="entry name" value="P-loop containing nucleotide triphosphate hydrolases"/>
    <property type="match status" value="2"/>
</dbReference>
<evidence type="ECO:0000313" key="4">
    <source>
        <dbReference type="EMBL" id="ODS02397.1"/>
    </source>
</evidence>
<gene>
    <name evidence="4" type="ORF">AUC71_01745</name>
</gene>
<proteinExistence type="predicted"/>
<accession>A0A1E3WBD6</accession>
<dbReference type="InterPro" id="IPR003439">
    <property type="entry name" value="ABC_transporter-like_ATP-bd"/>
</dbReference>
<dbReference type="Pfam" id="PF00005">
    <property type="entry name" value="ABC_tran"/>
    <property type="match status" value="2"/>
</dbReference>
<evidence type="ECO:0000256" key="2">
    <source>
        <dbReference type="ARBA" id="ARBA00022840"/>
    </source>
</evidence>
<dbReference type="InterPro" id="IPR027417">
    <property type="entry name" value="P-loop_NTPase"/>
</dbReference>
<keyword evidence="4" id="KW-0251">Elongation factor</keyword>
<dbReference type="AlphaFoldDB" id="A0A1E3WBD6"/>
<keyword evidence="5" id="KW-1185">Reference proteome</keyword>
<sequence>MAPPPLLLLKEISLSFGSKPLLDEATLSIGPSERLCLVGRNGSGKSTLLKIASGEIEPDHGSRFVQPGVTIRYLAQDPDLSRFTTTRAFVEAGLSPGDDPHRARYLLESLGLTGEEDPSRLSGGETRRAALAQVLAPDPDILLLDEPTNHLDVVAIEELETVLKTSRSALVLISHDRRFLETLSQATVWLDRGTTRRLEQGFGVFEAWRDGILEEEQIAHHKLNRQIVREEHWLRYGVSARRKRNQRRLEGLLSLRGTRVQAKQNRIQADVKLTAHEAGEAGRKVIEAHRLTKSYGDLKLVSDFSIRIARGNRVGIVGPNGAGKTTLINLLTGSLKPDAGTVKLGTNLEVASLDQRREKLDPEQSVSATLTDGSGDSVIINGEERHVISYMRDFLFAPEQAGTPVKALSGGEQGRLMLAVALAHPSTSSYWTSRPTISIWKPSTSFRRCWRAIPARC</sequence>
<keyword evidence="4" id="KW-0648">Protein biosynthesis</keyword>
<dbReference type="EMBL" id="LPWD01000323">
    <property type="protein sequence ID" value="ODS02397.1"/>
    <property type="molecule type" value="Genomic_DNA"/>
</dbReference>
<keyword evidence="2" id="KW-0067">ATP-binding</keyword>
<feature type="non-terminal residue" evidence="4">
    <location>
        <position position="457"/>
    </location>
</feature>
<keyword evidence="1" id="KW-0547">Nucleotide-binding</keyword>
<dbReference type="GO" id="GO:0003746">
    <property type="term" value="F:translation elongation factor activity"/>
    <property type="evidence" value="ECO:0007669"/>
    <property type="project" value="UniProtKB-KW"/>
</dbReference>
<protein>
    <submittedName>
        <fullName evidence="4">Elongation factor 3</fullName>
    </submittedName>
</protein>
<comment type="caution">
    <text evidence="4">The sequence shown here is derived from an EMBL/GenBank/DDBJ whole genome shotgun (WGS) entry which is preliminary data.</text>
</comment>
<dbReference type="Proteomes" id="UP000095042">
    <property type="component" value="Unassembled WGS sequence"/>
</dbReference>
<evidence type="ECO:0000259" key="3">
    <source>
        <dbReference type="PROSITE" id="PS50893"/>
    </source>
</evidence>
<evidence type="ECO:0000313" key="5">
    <source>
        <dbReference type="Proteomes" id="UP000095042"/>
    </source>
</evidence>
<dbReference type="SUPFAM" id="SSF52540">
    <property type="entry name" value="P-loop containing nucleoside triphosphate hydrolases"/>
    <property type="match status" value="2"/>
</dbReference>
<dbReference type="PROSITE" id="PS50893">
    <property type="entry name" value="ABC_TRANSPORTER_2"/>
    <property type="match status" value="1"/>
</dbReference>
<dbReference type="PANTHER" id="PTHR42855:SF1">
    <property type="entry name" value="ABC TRANSPORTER DOMAIN-CONTAINING PROTEIN"/>
    <property type="match status" value="1"/>
</dbReference>
<evidence type="ECO:0000256" key="1">
    <source>
        <dbReference type="ARBA" id="ARBA00022741"/>
    </source>
</evidence>
<dbReference type="PANTHER" id="PTHR42855">
    <property type="entry name" value="ABC TRANSPORTER ATP-BINDING SUBUNIT"/>
    <property type="match status" value="1"/>
</dbReference>
<dbReference type="CDD" id="cd03221">
    <property type="entry name" value="ABCF_EF-3"/>
    <property type="match status" value="1"/>
</dbReference>
<dbReference type="InterPro" id="IPR051309">
    <property type="entry name" value="ABCF_ATPase"/>
</dbReference>
<dbReference type="SMART" id="SM00382">
    <property type="entry name" value="AAA"/>
    <property type="match status" value="2"/>
</dbReference>
<name>A0A1E3WBD6_9HYPH</name>
<reference evidence="4 5" key="1">
    <citation type="journal article" date="2016" name="Environ. Microbiol.">
        <title>New Methyloceanibacter diversity from North Sea sediments includes methanotroph containing solely the soluble methane monooxygenase.</title>
        <authorList>
            <person name="Vekeman B."/>
            <person name="Kerckhof F.M."/>
            <person name="Cremers G."/>
            <person name="de Vos P."/>
            <person name="Vandamme P."/>
            <person name="Boon N."/>
            <person name="Op den Camp H.J."/>
            <person name="Heylen K."/>
        </authorList>
    </citation>
    <scope>NUCLEOTIDE SEQUENCE [LARGE SCALE GENOMIC DNA]</scope>
    <source>
        <strain evidence="4 5">R-67177</strain>
    </source>
</reference>
<dbReference type="InterPro" id="IPR003593">
    <property type="entry name" value="AAA+_ATPase"/>
</dbReference>
<organism evidence="4 5">
    <name type="scientific">Methyloceanibacter marginalis</name>
    <dbReference type="NCBI Taxonomy" id="1774971"/>
    <lineage>
        <taxon>Bacteria</taxon>
        <taxon>Pseudomonadati</taxon>
        <taxon>Pseudomonadota</taxon>
        <taxon>Alphaproteobacteria</taxon>
        <taxon>Hyphomicrobiales</taxon>
        <taxon>Hyphomicrobiaceae</taxon>
        <taxon>Methyloceanibacter</taxon>
    </lineage>
</organism>
<feature type="domain" description="ABC transporter" evidence="3">
    <location>
        <begin position="7"/>
        <end position="217"/>
    </location>
</feature>
<dbReference type="GO" id="GO:0005524">
    <property type="term" value="F:ATP binding"/>
    <property type="evidence" value="ECO:0007669"/>
    <property type="project" value="UniProtKB-KW"/>
</dbReference>